<sequence>MLTFQTSKLSRNQACMVVMTLDVHRVNPGPNTAQSIDISVEKSGLDPRLEKKAAHPFSFQFVVIACK</sequence>
<protein>
    <submittedName>
        <fullName evidence="1">Uncharacterized protein</fullName>
    </submittedName>
</protein>
<proteinExistence type="predicted"/>
<organism evidence="1 2">
    <name type="scientific">Oedothorax gibbosus</name>
    <dbReference type="NCBI Taxonomy" id="931172"/>
    <lineage>
        <taxon>Eukaryota</taxon>
        <taxon>Metazoa</taxon>
        <taxon>Ecdysozoa</taxon>
        <taxon>Arthropoda</taxon>
        <taxon>Chelicerata</taxon>
        <taxon>Arachnida</taxon>
        <taxon>Araneae</taxon>
        <taxon>Araneomorphae</taxon>
        <taxon>Entelegynae</taxon>
        <taxon>Araneoidea</taxon>
        <taxon>Linyphiidae</taxon>
        <taxon>Erigoninae</taxon>
        <taxon>Oedothorax</taxon>
    </lineage>
</organism>
<evidence type="ECO:0000313" key="2">
    <source>
        <dbReference type="Proteomes" id="UP000827092"/>
    </source>
</evidence>
<keyword evidence="2" id="KW-1185">Reference proteome</keyword>
<accession>A0AAV6V530</accession>
<dbReference type="EMBL" id="JAFNEN010000164">
    <property type="protein sequence ID" value="KAG8191183.1"/>
    <property type="molecule type" value="Genomic_DNA"/>
</dbReference>
<dbReference type="Proteomes" id="UP000827092">
    <property type="component" value="Unassembled WGS sequence"/>
</dbReference>
<gene>
    <name evidence="1" type="ORF">JTE90_011867</name>
</gene>
<dbReference type="AlphaFoldDB" id="A0AAV6V530"/>
<reference evidence="1 2" key="1">
    <citation type="journal article" date="2022" name="Nat. Ecol. Evol.">
        <title>A masculinizing supergene underlies an exaggerated male reproductive morph in a spider.</title>
        <authorList>
            <person name="Hendrickx F."/>
            <person name="De Corte Z."/>
            <person name="Sonet G."/>
            <person name="Van Belleghem S.M."/>
            <person name="Kostlbacher S."/>
            <person name="Vangestel C."/>
        </authorList>
    </citation>
    <scope>NUCLEOTIDE SEQUENCE [LARGE SCALE GENOMIC DNA]</scope>
    <source>
        <strain evidence="1">W744_W776</strain>
    </source>
</reference>
<evidence type="ECO:0000313" key="1">
    <source>
        <dbReference type="EMBL" id="KAG8191183.1"/>
    </source>
</evidence>
<name>A0AAV6V530_9ARAC</name>
<comment type="caution">
    <text evidence="1">The sequence shown here is derived from an EMBL/GenBank/DDBJ whole genome shotgun (WGS) entry which is preliminary data.</text>
</comment>